<dbReference type="SUPFAM" id="SSF47413">
    <property type="entry name" value="lambda repressor-like DNA-binding domains"/>
    <property type="match status" value="1"/>
</dbReference>
<protein>
    <submittedName>
        <fullName evidence="2">Helix-turn-helix domain-containing protein</fullName>
    </submittedName>
</protein>
<dbReference type="Proteomes" id="UP000326179">
    <property type="component" value="Chromosome"/>
</dbReference>
<evidence type="ECO:0000259" key="1">
    <source>
        <dbReference type="PROSITE" id="PS50943"/>
    </source>
</evidence>
<evidence type="ECO:0000313" key="2">
    <source>
        <dbReference type="EMBL" id="QFZ73997.1"/>
    </source>
</evidence>
<dbReference type="EMBL" id="CP045643">
    <property type="protein sequence ID" value="QFZ73997.1"/>
    <property type="molecule type" value="Genomic_DNA"/>
</dbReference>
<dbReference type="InterPro" id="IPR001387">
    <property type="entry name" value="Cro/C1-type_HTH"/>
</dbReference>
<name>A0A5Q0LBS5_9ACTN</name>
<dbReference type="InterPro" id="IPR010982">
    <property type="entry name" value="Lambda_DNA-bd_dom_sf"/>
</dbReference>
<evidence type="ECO:0000313" key="3">
    <source>
        <dbReference type="Proteomes" id="UP000326179"/>
    </source>
</evidence>
<gene>
    <name evidence="2" type="ORF">GFH48_12745</name>
</gene>
<reference evidence="2 3" key="1">
    <citation type="submission" date="2019-10" db="EMBL/GenBank/DDBJ databases">
        <title>A novel species.</title>
        <authorList>
            <person name="Gao J."/>
        </authorList>
    </citation>
    <scope>NUCLEOTIDE SEQUENCE [LARGE SCALE GENOMIC DNA]</scope>
    <source>
        <strain evidence="2 3">QMT-28</strain>
    </source>
</reference>
<dbReference type="KEGG" id="sfy:GFH48_12745"/>
<dbReference type="GO" id="GO:0003677">
    <property type="term" value="F:DNA binding"/>
    <property type="evidence" value="ECO:0007669"/>
    <property type="project" value="InterPro"/>
</dbReference>
<accession>A0A5Q0LBS5</accession>
<dbReference type="PROSITE" id="PS50943">
    <property type="entry name" value="HTH_CROC1"/>
    <property type="match status" value="1"/>
</dbReference>
<dbReference type="Gene3D" id="1.10.260.40">
    <property type="entry name" value="lambda repressor-like DNA-binding domains"/>
    <property type="match status" value="1"/>
</dbReference>
<organism evidence="2 3">
    <name type="scientific">Streptomyces fagopyri</name>
    <dbReference type="NCBI Taxonomy" id="2662397"/>
    <lineage>
        <taxon>Bacteria</taxon>
        <taxon>Bacillati</taxon>
        <taxon>Actinomycetota</taxon>
        <taxon>Actinomycetes</taxon>
        <taxon>Kitasatosporales</taxon>
        <taxon>Streptomycetaceae</taxon>
        <taxon>Streptomyces</taxon>
    </lineage>
</organism>
<dbReference type="RefSeq" id="WP_153288348.1">
    <property type="nucleotide sequence ID" value="NZ_CP045643.1"/>
</dbReference>
<dbReference type="CDD" id="cd00093">
    <property type="entry name" value="HTH_XRE"/>
    <property type="match status" value="1"/>
</dbReference>
<dbReference type="SMART" id="SM00530">
    <property type="entry name" value="HTH_XRE"/>
    <property type="match status" value="1"/>
</dbReference>
<dbReference type="Pfam" id="PF13560">
    <property type="entry name" value="HTH_31"/>
    <property type="match status" value="1"/>
</dbReference>
<sequence length="74" mass="7754">MARHFSGCRLRAARRAAGLTAEQVASAVGRTPWTVWKWECGAAAPGIHTADLLADVVGVALPDLLADDRQAVSA</sequence>
<proteinExistence type="predicted"/>
<dbReference type="AlphaFoldDB" id="A0A5Q0LBS5"/>
<feature type="domain" description="HTH cro/C1-type" evidence="1">
    <location>
        <begin position="10"/>
        <end position="64"/>
    </location>
</feature>
<keyword evidence="3" id="KW-1185">Reference proteome</keyword>